<dbReference type="Pfam" id="PF11563">
    <property type="entry name" value="Protoglobin"/>
    <property type="match status" value="1"/>
</dbReference>
<dbReference type="OrthoDB" id="266313at2"/>
<dbReference type="CDD" id="cd01068">
    <property type="entry name" value="globin_sensor"/>
    <property type="match status" value="1"/>
</dbReference>
<protein>
    <submittedName>
        <fullName evidence="5">Globin-coupled sensor protein</fullName>
    </submittedName>
</protein>
<dbReference type="SMART" id="SM00283">
    <property type="entry name" value="MA"/>
    <property type="match status" value="1"/>
</dbReference>
<keyword evidence="1 2" id="KW-0807">Transducer</keyword>
<accession>A0A5J5HNG3</accession>
<dbReference type="InterPro" id="IPR009050">
    <property type="entry name" value="Globin-like_sf"/>
</dbReference>
<dbReference type="PANTHER" id="PTHR32089:SF112">
    <property type="entry name" value="LYSOZYME-LIKE PROTEIN-RELATED"/>
    <property type="match status" value="1"/>
</dbReference>
<dbReference type="InterPro" id="IPR039379">
    <property type="entry name" value="Protoglobin_sensor_dom"/>
</dbReference>
<dbReference type="InterPro" id="IPR012292">
    <property type="entry name" value="Globin/Proto"/>
</dbReference>
<dbReference type="Pfam" id="PF00015">
    <property type="entry name" value="MCPsignal"/>
    <property type="match status" value="1"/>
</dbReference>
<dbReference type="EMBL" id="VYKL01000021">
    <property type="protein sequence ID" value="KAA9022879.1"/>
    <property type="molecule type" value="Genomic_DNA"/>
</dbReference>
<feature type="region of interest" description="Disordered" evidence="3">
    <location>
        <begin position="237"/>
        <end position="259"/>
    </location>
</feature>
<organism evidence="5 6">
    <name type="scientific">Niallia endozanthoxylica</name>
    <dbReference type="NCBI Taxonomy" id="2036016"/>
    <lineage>
        <taxon>Bacteria</taxon>
        <taxon>Bacillati</taxon>
        <taxon>Bacillota</taxon>
        <taxon>Bacilli</taxon>
        <taxon>Bacillales</taxon>
        <taxon>Bacillaceae</taxon>
        <taxon>Niallia</taxon>
    </lineage>
</organism>
<dbReference type="InterPro" id="IPR044398">
    <property type="entry name" value="Globin-sensor_dom"/>
</dbReference>
<evidence type="ECO:0000313" key="6">
    <source>
        <dbReference type="Proteomes" id="UP000326671"/>
    </source>
</evidence>
<dbReference type="AlphaFoldDB" id="A0A5J5HNG3"/>
<dbReference type="GO" id="GO:0019825">
    <property type="term" value="F:oxygen binding"/>
    <property type="evidence" value="ECO:0007669"/>
    <property type="project" value="InterPro"/>
</dbReference>
<feature type="domain" description="Methyl-accepting transducer" evidence="4">
    <location>
        <begin position="203"/>
        <end position="438"/>
    </location>
</feature>
<dbReference type="GO" id="GO:0020037">
    <property type="term" value="F:heme binding"/>
    <property type="evidence" value="ECO:0007669"/>
    <property type="project" value="InterPro"/>
</dbReference>
<dbReference type="RefSeq" id="WP_150440671.1">
    <property type="nucleotide sequence ID" value="NZ_VYKL01000021.1"/>
</dbReference>
<dbReference type="Gene3D" id="1.10.287.950">
    <property type="entry name" value="Methyl-accepting chemotaxis protein"/>
    <property type="match status" value="1"/>
</dbReference>
<evidence type="ECO:0000256" key="3">
    <source>
        <dbReference type="SAM" id="MobiDB-lite"/>
    </source>
</evidence>
<dbReference type="InterPro" id="IPR004089">
    <property type="entry name" value="MCPsignal_dom"/>
</dbReference>
<evidence type="ECO:0000256" key="2">
    <source>
        <dbReference type="PROSITE-ProRule" id="PRU00284"/>
    </source>
</evidence>
<name>A0A5J5HNG3_9BACI</name>
<sequence>MFLSIKRNKQSTFSLRSFEEKFSHIQVEIDRNLPTDIQLQLDMIQLKERDLQILKLIQPAIKENIHKMTTGFYGRVMEVPHLTAMIQSHSTVNRLKQTLQSHLIEMFDGHINDVFVSKRERIAHAHIKIGLEPKWYMAAFNVLFEIAQNIIHQHFNHSEERAMAINAVNKILSFEQQLVLTAYEEREKQLREKVDRNAKLELVANVGENAARLAATAEQTHASTSEMSNQSKIIKEASNKGKQLSNEVQRKSQDGSENMKNLNRQIQEIKQGVSGIVENAKTLDNNAKEVQGIVNIILEIADQTNLLALNAAIEAARAGGAGKGFAVVAEEVRKLANQTKSSSSKVSEISGKTNHQIKTIEASIQNIDKIVQKCVKTTELVNQLLEQILKEAKESNNQNILIETEISGLVNMLSDVSEASEEVANTATLLSETISDYTGIKNE</sequence>
<reference evidence="5 6" key="1">
    <citation type="submission" date="2019-09" db="EMBL/GenBank/DDBJ databases">
        <title>Whole genome sequences of isolates from the Mars Exploration Rovers.</title>
        <authorList>
            <person name="Seuylemezian A."/>
            <person name="Vaishampayan P."/>
        </authorList>
    </citation>
    <scope>NUCLEOTIDE SEQUENCE [LARGE SCALE GENOMIC DNA]</scope>
    <source>
        <strain evidence="5 6">MER_TA_151</strain>
    </source>
</reference>
<dbReference type="PANTHER" id="PTHR32089">
    <property type="entry name" value="METHYL-ACCEPTING CHEMOTAXIS PROTEIN MCPB"/>
    <property type="match status" value="1"/>
</dbReference>
<gene>
    <name evidence="5" type="ORF">F4V44_14135</name>
</gene>
<dbReference type="Proteomes" id="UP000326671">
    <property type="component" value="Unassembled WGS sequence"/>
</dbReference>
<dbReference type="SUPFAM" id="SSF46458">
    <property type="entry name" value="Globin-like"/>
    <property type="match status" value="1"/>
</dbReference>
<evidence type="ECO:0000313" key="5">
    <source>
        <dbReference type="EMBL" id="KAA9022879.1"/>
    </source>
</evidence>
<dbReference type="GO" id="GO:0007165">
    <property type="term" value="P:signal transduction"/>
    <property type="evidence" value="ECO:0007669"/>
    <property type="project" value="UniProtKB-KW"/>
</dbReference>
<dbReference type="SUPFAM" id="SSF58104">
    <property type="entry name" value="Methyl-accepting chemotaxis protein (MCP) signaling domain"/>
    <property type="match status" value="1"/>
</dbReference>
<dbReference type="GO" id="GO:0016020">
    <property type="term" value="C:membrane"/>
    <property type="evidence" value="ECO:0007669"/>
    <property type="project" value="InterPro"/>
</dbReference>
<evidence type="ECO:0000259" key="4">
    <source>
        <dbReference type="PROSITE" id="PS50111"/>
    </source>
</evidence>
<dbReference type="PROSITE" id="PS50111">
    <property type="entry name" value="CHEMOTAXIS_TRANSDUC_2"/>
    <property type="match status" value="1"/>
</dbReference>
<keyword evidence="6" id="KW-1185">Reference proteome</keyword>
<comment type="caution">
    <text evidence="5">The sequence shown here is derived from an EMBL/GenBank/DDBJ whole genome shotgun (WGS) entry which is preliminary data.</text>
</comment>
<dbReference type="Gene3D" id="1.10.490.10">
    <property type="entry name" value="Globins"/>
    <property type="match status" value="1"/>
</dbReference>
<proteinExistence type="predicted"/>
<evidence type="ECO:0000256" key="1">
    <source>
        <dbReference type="ARBA" id="ARBA00023224"/>
    </source>
</evidence>